<dbReference type="PANTHER" id="PTHR32338">
    <property type="entry name" value="N-ACETYL-GAMMA-GLUTAMYL-PHOSPHATE REDUCTASE, CHLOROPLASTIC-RELATED-RELATED"/>
    <property type="match status" value="1"/>
</dbReference>
<evidence type="ECO:0000256" key="5">
    <source>
        <dbReference type="ARBA" id="ARBA00023002"/>
    </source>
</evidence>
<dbReference type="AlphaFoldDB" id="A0A1F7RAN6"/>
<dbReference type="HAMAP" id="MF_00150">
    <property type="entry name" value="ArgC_type1"/>
    <property type="match status" value="1"/>
</dbReference>
<dbReference type="GO" id="GO:0003942">
    <property type="term" value="F:N-acetyl-gamma-glutamyl-phosphate reductase activity"/>
    <property type="evidence" value="ECO:0007669"/>
    <property type="project" value="UniProtKB-UniRule"/>
</dbReference>
<proteinExistence type="inferred from homology"/>
<dbReference type="GO" id="GO:0070401">
    <property type="term" value="F:NADP+ binding"/>
    <property type="evidence" value="ECO:0007669"/>
    <property type="project" value="InterPro"/>
</dbReference>
<accession>A0A1F7RAN6</accession>
<comment type="similarity">
    <text evidence="7">Belongs to the NAGSA dehydrogenase family. Type 1 subfamily.</text>
</comment>
<evidence type="ECO:0000256" key="1">
    <source>
        <dbReference type="ARBA" id="ARBA00004862"/>
    </source>
</evidence>
<evidence type="ECO:0000259" key="9">
    <source>
        <dbReference type="SMART" id="SM00859"/>
    </source>
</evidence>
<evidence type="ECO:0000256" key="8">
    <source>
        <dbReference type="PROSITE-ProRule" id="PRU10010"/>
    </source>
</evidence>
<dbReference type="EMBL" id="MGDB01000143">
    <property type="protein sequence ID" value="OGL38622.1"/>
    <property type="molecule type" value="Genomic_DNA"/>
</dbReference>
<dbReference type="PANTHER" id="PTHR32338:SF10">
    <property type="entry name" value="N-ACETYL-GAMMA-GLUTAMYL-PHOSPHATE REDUCTASE, CHLOROPLASTIC-RELATED"/>
    <property type="match status" value="1"/>
</dbReference>
<evidence type="ECO:0000313" key="11">
    <source>
        <dbReference type="Proteomes" id="UP000178526"/>
    </source>
</evidence>
<dbReference type="InterPro" id="IPR000706">
    <property type="entry name" value="AGPR_type-1"/>
</dbReference>
<dbReference type="SUPFAM" id="SSF55347">
    <property type="entry name" value="Glyceraldehyde-3-phosphate dehydrogenase-like, C-terminal domain"/>
    <property type="match status" value="1"/>
</dbReference>
<dbReference type="Gene3D" id="3.30.360.10">
    <property type="entry name" value="Dihydrodipicolinate Reductase, domain 2"/>
    <property type="match status" value="1"/>
</dbReference>
<dbReference type="NCBIfam" id="TIGR01850">
    <property type="entry name" value="argC"/>
    <property type="match status" value="1"/>
</dbReference>
<evidence type="ECO:0000256" key="2">
    <source>
        <dbReference type="ARBA" id="ARBA00022571"/>
    </source>
</evidence>
<dbReference type="InterPro" id="IPR058924">
    <property type="entry name" value="AGPR_dimerisation_dom"/>
</dbReference>
<dbReference type="GO" id="GO:0051287">
    <property type="term" value="F:NAD binding"/>
    <property type="evidence" value="ECO:0007669"/>
    <property type="project" value="InterPro"/>
</dbReference>
<comment type="caution">
    <text evidence="10">The sequence shown here is derived from an EMBL/GenBank/DDBJ whole genome shotgun (WGS) entry which is preliminary data.</text>
</comment>
<feature type="domain" description="Semialdehyde dehydrogenase NAD-binding" evidence="9">
    <location>
        <begin position="3"/>
        <end position="142"/>
    </location>
</feature>
<evidence type="ECO:0000256" key="7">
    <source>
        <dbReference type="HAMAP-Rule" id="MF_00150"/>
    </source>
</evidence>
<keyword evidence="7" id="KW-0963">Cytoplasm</keyword>
<dbReference type="Pfam" id="PF22698">
    <property type="entry name" value="Semialdhyde_dhC_1"/>
    <property type="match status" value="1"/>
</dbReference>
<protein>
    <recommendedName>
        <fullName evidence="7">N-acetyl-gamma-glutamyl-phosphate reductase</fullName>
        <shortName evidence="7">AGPR</shortName>
        <ecNumber evidence="7">1.2.1.38</ecNumber>
    </recommendedName>
    <alternativeName>
        <fullName evidence="7">N-acetyl-glutamate semialdehyde dehydrogenase</fullName>
        <shortName evidence="7">NAGSA dehydrogenase</shortName>
    </alternativeName>
</protein>
<dbReference type="Gene3D" id="3.40.50.720">
    <property type="entry name" value="NAD(P)-binding Rossmann-like Domain"/>
    <property type="match status" value="1"/>
</dbReference>
<feature type="active site" evidence="7 8">
    <location>
        <position position="150"/>
    </location>
</feature>
<dbReference type="InterPro" id="IPR050085">
    <property type="entry name" value="AGPR"/>
</dbReference>
<dbReference type="EC" id="1.2.1.38" evidence="7"/>
<organism evidence="10 11">
    <name type="scientific">Candidatus Schekmanbacteria bacterium GWA2_38_11</name>
    <dbReference type="NCBI Taxonomy" id="1817876"/>
    <lineage>
        <taxon>Bacteria</taxon>
        <taxon>Candidatus Schekmaniibacteriota</taxon>
    </lineage>
</organism>
<keyword evidence="5 7" id="KW-0560">Oxidoreductase</keyword>
<keyword evidence="4 7" id="KW-0521">NADP</keyword>
<gene>
    <name evidence="7" type="primary">argC</name>
    <name evidence="10" type="ORF">A2042_03370</name>
</gene>
<keyword evidence="2 7" id="KW-0055">Arginine biosynthesis</keyword>
<comment type="pathway">
    <text evidence="1 7">Amino-acid biosynthesis; L-arginine biosynthesis; N(2)-acetyl-L-ornithine from L-glutamate: step 3/4.</text>
</comment>
<dbReference type="SMART" id="SM00859">
    <property type="entry name" value="Semialdhyde_dh"/>
    <property type="match status" value="1"/>
</dbReference>
<dbReference type="Pfam" id="PF01118">
    <property type="entry name" value="Semialdhyde_dh"/>
    <property type="match status" value="1"/>
</dbReference>
<dbReference type="UniPathway" id="UPA00068">
    <property type="reaction ID" value="UER00108"/>
</dbReference>
<dbReference type="InterPro" id="IPR023013">
    <property type="entry name" value="AGPR_AS"/>
</dbReference>
<dbReference type="FunFam" id="3.30.360.10:FF:000014">
    <property type="entry name" value="N-acetyl-gamma-glutamyl-phosphate reductase"/>
    <property type="match status" value="1"/>
</dbReference>
<dbReference type="SUPFAM" id="SSF51735">
    <property type="entry name" value="NAD(P)-binding Rossmann-fold domains"/>
    <property type="match status" value="1"/>
</dbReference>
<dbReference type="GO" id="GO:0006526">
    <property type="term" value="P:L-arginine biosynthetic process"/>
    <property type="evidence" value="ECO:0007669"/>
    <property type="project" value="UniProtKB-UniRule"/>
</dbReference>
<evidence type="ECO:0000256" key="3">
    <source>
        <dbReference type="ARBA" id="ARBA00022605"/>
    </source>
</evidence>
<sequence length="346" mass="38435">MIKVGIIGTSSLTSGEIIKILLKHPRAKLAYLESENFAGKKVWEVHKFLKGVLDLNLKNFSEEEITENCSVTFISKQHNYASGISRNLIAKGVRVIDLSADFRLKDAEVYRKWYGIKHKDHALLKKAVYGLSELYSEKIKKALLVANPGCYPTSIILGCAPLFANSLVDPKETIVSSYSGVSGAGRIAKPGINLFMDSFRNLFPYNVATHRHTPEIEQELSIIGNTQVNLTFVPHVAPLDKGILSTMYLKPVKETSEDDLIKLYKKVYDQCPFIRVYENGNFPSTLNVVDTNFCDIGIKYDPKNSRIIVVSAIDNLIKGAAGQAVQNMNLMMGFDETEGLPSGKKV</sequence>
<dbReference type="InterPro" id="IPR036291">
    <property type="entry name" value="NAD(P)-bd_dom_sf"/>
</dbReference>
<dbReference type="CDD" id="cd17895">
    <property type="entry name" value="AGPR_1_N"/>
    <property type="match status" value="1"/>
</dbReference>
<evidence type="ECO:0000313" key="10">
    <source>
        <dbReference type="EMBL" id="OGL38622.1"/>
    </source>
</evidence>
<name>A0A1F7RAN6_9BACT</name>
<reference evidence="10 11" key="1">
    <citation type="journal article" date="2016" name="Nat. Commun.">
        <title>Thousands of microbial genomes shed light on interconnected biogeochemical processes in an aquifer system.</title>
        <authorList>
            <person name="Anantharaman K."/>
            <person name="Brown C.T."/>
            <person name="Hug L.A."/>
            <person name="Sharon I."/>
            <person name="Castelle C.J."/>
            <person name="Probst A.J."/>
            <person name="Thomas B.C."/>
            <person name="Singh A."/>
            <person name="Wilkins M.J."/>
            <person name="Karaoz U."/>
            <person name="Brodie E.L."/>
            <person name="Williams K.H."/>
            <person name="Hubbard S.S."/>
            <person name="Banfield J.F."/>
        </authorList>
    </citation>
    <scope>NUCLEOTIDE SEQUENCE [LARGE SCALE GENOMIC DNA]</scope>
</reference>
<dbReference type="GO" id="GO:0005737">
    <property type="term" value="C:cytoplasm"/>
    <property type="evidence" value="ECO:0007669"/>
    <property type="project" value="UniProtKB-SubCell"/>
</dbReference>
<comment type="subcellular location">
    <subcellularLocation>
        <location evidence="7">Cytoplasm</location>
    </subcellularLocation>
</comment>
<comment type="function">
    <text evidence="7">Catalyzes the NADPH-dependent reduction of N-acetyl-5-glutamyl phosphate to yield N-acetyl-L-glutamate 5-semialdehyde.</text>
</comment>
<dbReference type="CDD" id="cd23934">
    <property type="entry name" value="AGPR_1_C"/>
    <property type="match status" value="1"/>
</dbReference>
<evidence type="ECO:0000256" key="6">
    <source>
        <dbReference type="ARBA" id="ARBA00050557"/>
    </source>
</evidence>
<dbReference type="InterPro" id="IPR000534">
    <property type="entry name" value="Semialdehyde_DH_NAD-bd"/>
</dbReference>
<keyword evidence="3 7" id="KW-0028">Amino-acid biosynthesis</keyword>
<comment type="catalytic activity">
    <reaction evidence="6 7">
        <text>N-acetyl-L-glutamate 5-semialdehyde + phosphate + NADP(+) = N-acetyl-L-glutamyl 5-phosphate + NADPH + H(+)</text>
        <dbReference type="Rhea" id="RHEA:21588"/>
        <dbReference type="ChEBI" id="CHEBI:15378"/>
        <dbReference type="ChEBI" id="CHEBI:29123"/>
        <dbReference type="ChEBI" id="CHEBI:43474"/>
        <dbReference type="ChEBI" id="CHEBI:57783"/>
        <dbReference type="ChEBI" id="CHEBI:57936"/>
        <dbReference type="ChEBI" id="CHEBI:58349"/>
        <dbReference type="EC" id="1.2.1.38"/>
    </reaction>
</comment>
<dbReference type="PROSITE" id="PS01224">
    <property type="entry name" value="ARGC"/>
    <property type="match status" value="1"/>
</dbReference>
<dbReference type="Proteomes" id="UP000178526">
    <property type="component" value="Unassembled WGS sequence"/>
</dbReference>
<evidence type="ECO:0000256" key="4">
    <source>
        <dbReference type="ARBA" id="ARBA00022857"/>
    </source>
</evidence>